<sequence length="78" mass="9194">MLILPRSHFQSFFSSDHPHKFIHGQMIVAMVSRRSGRGKLFRHINDDLFWRNRIAWVSGANHSSIDCHFWNGQHIIPI</sequence>
<dbReference type="Proteomes" id="UP000268014">
    <property type="component" value="Unassembled WGS sequence"/>
</dbReference>
<dbReference type="EMBL" id="UZAF01019695">
    <property type="protein sequence ID" value="VDO62749.1"/>
    <property type="molecule type" value="Genomic_DNA"/>
</dbReference>
<name>A0A3P7X9Z5_HAEPC</name>
<dbReference type="AlphaFoldDB" id="A0A3P7X9Z5"/>
<accession>A0A3P7X9Z5</accession>
<reference evidence="1 2" key="1">
    <citation type="submission" date="2018-11" db="EMBL/GenBank/DDBJ databases">
        <authorList>
            <consortium name="Pathogen Informatics"/>
        </authorList>
    </citation>
    <scope>NUCLEOTIDE SEQUENCE [LARGE SCALE GENOMIC DNA]</scope>
    <source>
        <strain evidence="1 2">MHpl1</strain>
    </source>
</reference>
<evidence type="ECO:0000313" key="2">
    <source>
        <dbReference type="Proteomes" id="UP000268014"/>
    </source>
</evidence>
<protein>
    <submittedName>
        <fullName evidence="1">Uncharacterized protein</fullName>
    </submittedName>
</protein>
<organism evidence="1 2">
    <name type="scientific">Haemonchus placei</name>
    <name type="common">Barber's pole worm</name>
    <dbReference type="NCBI Taxonomy" id="6290"/>
    <lineage>
        <taxon>Eukaryota</taxon>
        <taxon>Metazoa</taxon>
        <taxon>Ecdysozoa</taxon>
        <taxon>Nematoda</taxon>
        <taxon>Chromadorea</taxon>
        <taxon>Rhabditida</taxon>
        <taxon>Rhabditina</taxon>
        <taxon>Rhabditomorpha</taxon>
        <taxon>Strongyloidea</taxon>
        <taxon>Trichostrongylidae</taxon>
        <taxon>Haemonchus</taxon>
    </lineage>
</organism>
<keyword evidence="2" id="KW-1185">Reference proteome</keyword>
<gene>
    <name evidence="1" type="ORF">HPLM_LOCUS16984</name>
</gene>
<proteinExistence type="predicted"/>
<evidence type="ECO:0000313" key="1">
    <source>
        <dbReference type="EMBL" id="VDO62749.1"/>
    </source>
</evidence>